<comment type="caution">
    <text evidence="1">The sequence shown here is derived from an EMBL/GenBank/DDBJ whole genome shotgun (WGS) entry which is preliminary data.</text>
</comment>
<gene>
    <name evidence="1" type="ORF">NE619_14465</name>
</gene>
<dbReference type="Proteomes" id="UP001524502">
    <property type="component" value="Unassembled WGS sequence"/>
</dbReference>
<evidence type="ECO:0000313" key="1">
    <source>
        <dbReference type="EMBL" id="MCQ4637936.1"/>
    </source>
</evidence>
<accession>A0ABT1RS09</accession>
<name>A0ABT1RS09_9FIRM</name>
<protein>
    <submittedName>
        <fullName evidence="1">Uncharacterized protein</fullName>
    </submittedName>
</protein>
<sequence>MVKTFFFLLIGFFSFFFLLFLPFFDDVSEAGFSLLLAARELSAERAAREGVEAGSLFSDPFGSVFLSGWESAGPSTFSNSAKNSFISSELEFLLNLSAKILSSCNQYIQSELYHRRREKLNVLSDSFDFRKRKLRLSG</sequence>
<keyword evidence="2" id="KW-1185">Reference proteome</keyword>
<organism evidence="1 2">
    <name type="scientific">Anaerovorax odorimutans</name>
    <dbReference type="NCBI Taxonomy" id="109327"/>
    <lineage>
        <taxon>Bacteria</taxon>
        <taxon>Bacillati</taxon>
        <taxon>Bacillota</taxon>
        <taxon>Clostridia</taxon>
        <taxon>Peptostreptococcales</taxon>
        <taxon>Anaerovoracaceae</taxon>
        <taxon>Anaerovorax</taxon>
    </lineage>
</organism>
<proteinExistence type="predicted"/>
<dbReference type="EMBL" id="JANFXK010000018">
    <property type="protein sequence ID" value="MCQ4637936.1"/>
    <property type="molecule type" value="Genomic_DNA"/>
</dbReference>
<reference evidence="1 2" key="1">
    <citation type="submission" date="2022-06" db="EMBL/GenBank/DDBJ databases">
        <title>Isolation of gut microbiota from human fecal samples.</title>
        <authorList>
            <person name="Pamer E.G."/>
            <person name="Barat B."/>
            <person name="Waligurski E."/>
            <person name="Medina S."/>
            <person name="Paddock L."/>
            <person name="Mostad J."/>
        </authorList>
    </citation>
    <scope>NUCLEOTIDE SEQUENCE [LARGE SCALE GENOMIC DNA]</scope>
    <source>
        <strain evidence="1 2">SL.3.17</strain>
    </source>
</reference>
<evidence type="ECO:0000313" key="2">
    <source>
        <dbReference type="Proteomes" id="UP001524502"/>
    </source>
</evidence>